<dbReference type="Pfam" id="PF04734">
    <property type="entry name" value="Ceramidase_alk"/>
    <property type="match status" value="2"/>
</dbReference>
<accession>A0A8E0RQ19</accession>
<dbReference type="PANTHER" id="PTHR12670">
    <property type="entry name" value="CERAMIDASE"/>
    <property type="match status" value="1"/>
</dbReference>
<evidence type="ECO:0000313" key="4">
    <source>
        <dbReference type="Proteomes" id="UP000728185"/>
    </source>
</evidence>
<evidence type="ECO:0000259" key="2">
    <source>
        <dbReference type="Pfam" id="PF04734"/>
    </source>
</evidence>
<dbReference type="GO" id="GO:0042759">
    <property type="term" value="P:long-chain fatty acid biosynthetic process"/>
    <property type="evidence" value="ECO:0007669"/>
    <property type="project" value="TreeGrafter"/>
</dbReference>
<dbReference type="Proteomes" id="UP000728185">
    <property type="component" value="Unassembled WGS sequence"/>
</dbReference>
<organism evidence="3 4">
    <name type="scientific">Fasciolopsis buskii</name>
    <dbReference type="NCBI Taxonomy" id="27845"/>
    <lineage>
        <taxon>Eukaryota</taxon>
        <taxon>Metazoa</taxon>
        <taxon>Spiralia</taxon>
        <taxon>Lophotrochozoa</taxon>
        <taxon>Platyhelminthes</taxon>
        <taxon>Trematoda</taxon>
        <taxon>Digenea</taxon>
        <taxon>Plagiorchiida</taxon>
        <taxon>Echinostomata</taxon>
        <taxon>Echinostomatoidea</taxon>
        <taxon>Fasciolidae</taxon>
        <taxon>Fasciolopsis</taxon>
    </lineage>
</organism>
<dbReference type="InterPro" id="IPR031329">
    <property type="entry name" value="NEUT/ALK_ceramidase_N"/>
</dbReference>
<evidence type="ECO:0000256" key="1">
    <source>
        <dbReference type="ARBA" id="ARBA00019235"/>
    </source>
</evidence>
<protein>
    <recommendedName>
        <fullName evidence="1">Neutral ceramidase</fullName>
    </recommendedName>
</protein>
<dbReference type="EMBL" id="LUCM01010801">
    <property type="protein sequence ID" value="KAA0184943.1"/>
    <property type="molecule type" value="Genomic_DNA"/>
</dbReference>
<dbReference type="GO" id="GO:0016020">
    <property type="term" value="C:membrane"/>
    <property type="evidence" value="ECO:0007669"/>
    <property type="project" value="GOC"/>
</dbReference>
<feature type="domain" description="Neutral/alkaline non-lysosomal ceramidase N-terminal" evidence="2">
    <location>
        <begin position="91"/>
        <end position="135"/>
    </location>
</feature>
<gene>
    <name evidence="3" type="ORF">FBUS_10450</name>
</gene>
<evidence type="ECO:0000313" key="3">
    <source>
        <dbReference type="EMBL" id="KAA0184943.1"/>
    </source>
</evidence>
<name>A0A8E0RQ19_9TREM</name>
<dbReference type="InterPro" id="IPR006823">
    <property type="entry name" value="Ceramidase_alk"/>
</dbReference>
<dbReference type="OrthoDB" id="191371at2759"/>
<keyword evidence="4" id="KW-1185">Reference proteome</keyword>
<sequence length="156" mass="17446">MILAAVSSCSAYYFGVGIYDITGPAADVNMMGYAKLSQNAAGIHLRLFSRAFIIHENRGTRPVLFINLDLGMASELLKIELPDDLTNSKNLQSVRMAWENRIDGRIFIAKGILTDASINRSPESYEMNPAEERVKCVRTYNFAFRFWIGSAVLALF</sequence>
<dbReference type="GO" id="GO:0046514">
    <property type="term" value="P:ceramide catabolic process"/>
    <property type="evidence" value="ECO:0007669"/>
    <property type="project" value="InterPro"/>
</dbReference>
<dbReference type="GO" id="GO:0017040">
    <property type="term" value="F:N-acylsphingosine amidohydrolase activity"/>
    <property type="evidence" value="ECO:0007669"/>
    <property type="project" value="InterPro"/>
</dbReference>
<dbReference type="GO" id="GO:0046512">
    <property type="term" value="P:sphingosine biosynthetic process"/>
    <property type="evidence" value="ECO:0007669"/>
    <property type="project" value="TreeGrafter"/>
</dbReference>
<dbReference type="AlphaFoldDB" id="A0A8E0RQ19"/>
<dbReference type="GO" id="GO:0005576">
    <property type="term" value="C:extracellular region"/>
    <property type="evidence" value="ECO:0007669"/>
    <property type="project" value="TreeGrafter"/>
</dbReference>
<comment type="caution">
    <text evidence="3">The sequence shown here is derived from an EMBL/GenBank/DDBJ whole genome shotgun (WGS) entry which is preliminary data.</text>
</comment>
<feature type="domain" description="Neutral/alkaline non-lysosomal ceramidase N-terminal" evidence="2">
    <location>
        <begin position="12"/>
        <end position="86"/>
    </location>
</feature>
<reference evidence="3" key="1">
    <citation type="submission" date="2019-05" db="EMBL/GenBank/DDBJ databases">
        <title>Annotation for the trematode Fasciolopsis buski.</title>
        <authorList>
            <person name="Choi Y.-J."/>
        </authorList>
    </citation>
    <scope>NUCLEOTIDE SEQUENCE</scope>
    <source>
        <strain evidence="3">HT</strain>
        <tissue evidence="3">Whole worm</tissue>
    </source>
</reference>
<proteinExistence type="predicted"/>
<dbReference type="PANTHER" id="PTHR12670:SF1">
    <property type="entry name" value="NEUTRAL CERAMIDASE"/>
    <property type="match status" value="1"/>
</dbReference>